<dbReference type="PANTHER" id="PTHR10344:SF4">
    <property type="entry name" value="UMP-CMP KINASE 2, MITOCHONDRIAL"/>
    <property type="match status" value="1"/>
</dbReference>
<dbReference type="Pfam" id="PF02223">
    <property type="entry name" value="Thymidylate_kin"/>
    <property type="match status" value="1"/>
</dbReference>
<dbReference type="PROSITE" id="PS01331">
    <property type="entry name" value="THYMIDYLATE_KINASE"/>
    <property type="match status" value="1"/>
</dbReference>
<dbReference type="HAMAP" id="MF_00165">
    <property type="entry name" value="Thymidylate_kinase"/>
    <property type="match status" value="1"/>
</dbReference>
<accession>A0A3M2LC68</accession>
<evidence type="ECO:0000256" key="10">
    <source>
        <dbReference type="HAMAP-Rule" id="MF_00165"/>
    </source>
</evidence>
<dbReference type="CDD" id="cd01672">
    <property type="entry name" value="TMPK"/>
    <property type="match status" value="1"/>
</dbReference>
<dbReference type="InterPro" id="IPR039430">
    <property type="entry name" value="Thymidylate_kin-like_dom"/>
</dbReference>
<evidence type="ECO:0000259" key="11">
    <source>
        <dbReference type="Pfam" id="PF02223"/>
    </source>
</evidence>
<dbReference type="EC" id="2.7.4.9" evidence="2 10"/>
<comment type="caution">
    <text evidence="12">The sequence shown here is derived from an EMBL/GenBank/DDBJ whole genome shotgun (WGS) entry which is preliminary data.</text>
</comment>
<keyword evidence="13" id="KW-1185">Reference proteome</keyword>
<evidence type="ECO:0000256" key="5">
    <source>
        <dbReference type="ARBA" id="ARBA00022727"/>
    </source>
</evidence>
<evidence type="ECO:0000256" key="3">
    <source>
        <dbReference type="ARBA" id="ARBA00017144"/>
    </source>
</evidence>
<feature type="domain" description="Thymidylate kinase-like" evidence="11">
    <location>
        <begin position="7"/>
        <end position="187"/>
    </location>
</feature>
<organism evidence="12 13">
    <name type="scientific">Nocardia stercoris</name>
    <dbReference type="NCBI Taxonomy" id="2483361"/>
    <lineage>
        <taxon>Bacteria</taxon>
        <taxon>Bacillati</taxon>
        <taxon>Actinomycetota</taxon>
        <taxon>Actinomycetes</taxon>
        <taxon>Mycobacteriales</taxon>
        <taxon>Nocardiaceae</taxon>
        <taxon>Nocardia</taxon>
    </lineage>
</organism>
<protein>
    <recommendedName>
        <fullName evidence="3 10">Thymidylate kinase</fullName>
        <ecNumber evidence="2 10">2.7.4.9</ecNumber>
    </recommendedName>
    <alternativeName>
        <fullName evidence="10">dTMP kinase</fullName>
    </alternativeName>
</protein>
<dbReference type="InterPro" id="IPR027417">
    <property type="entry name" value="P-loop_NTPase"/>
</dbReference>
<gene>
    <name evidence="10" type="primary">tmk</name>
    <name evidence="12" type="ORF">EBN03_02040</name>
</gene>
<dbReference type="GO" id="GO:0006235">
    <property type="term" value="P:dTTP biosynthetic process"/>
    <property type="evidence" value="ECO:0007669"/>
    <property type="project" value="UniProtKB-UniRule"/>
</dbReference>
<dbReference type="SUPFAM" id="SSF52540">
    <property type="entry name" value="P-loop containing nucleoside triphosphate hydrolases"/>
    <property type="match status" value="1"/>
</dbReference>
<dbReference type="PANTHER" id="PTHR10344">
    <property type="entry name" value="THYMIDYLATE KINASE"/>
    <property type="match status" value="1"/>
</dbReference>
<evidence type="ECO:0000256" key="4">
    <source>
        <dbReference type="ARBA" id="ARBA00022679"/>
    </source>
</evidence>
<evidence type="ECO:0000256" key="6">
    <source>
        <dbReference type="ARBA" id="ARBA00022741"/>
    </source>
</evidence>
<evidence type="ECO:0000256" key="9">
    <source>
        <dbReference type="ARBA" id="ARBA00048743"/>
    </source>
</evidence>
<comment type="caution">
    <text evidence="10">Lacks conserved residue(s) required for the propagation of feature annotation.</text>
</comment>
<dbReference type="GO" id="GO:0006233">
    <property type="term" value="P:dTDP biosynthetic process"/>
    <property type="evidence" value="ECO:0007669"/>
    <property type="project" value="InterPro"/>
</dbReference>
<evidence type="ECO:0000256" key="7">
    <source>
        <dbReference type="ARBA" id="ARBA00022777"/>
    </source>
</evidence>
<dbReference type="RefSeq" id="WP_122186091.1">
    <property type="nucleotide sequence ID" value="NZ_RFFH01000001.1"/>
</dbReference>
<keyword evidence="8 10" id="KW-0067">ATP-binding</keyword>
<dbReference type="GO" id="GO:0005524">
    <property type="term" value="F:ATP binding"/>
    <property type="evidence" value="ECO:0007669"/>
    <property type="project" value="UniProtKB-UniRule"/>
</dbReference>
<evidence type="ECO:0000256" key="1">
    <source>
        <dbReference type="ARBA" id="ARBA00009776"/>
    </source>
</evidence>
<evidence type="ECO:0000256" key="8">
    <source>
        <dbReference type="ARBA" id="ARBA00022840"/>
    </source>
</evidence>
<dbReference type="AlphaFoldDB" id="A0A3M2LC68"/>
<dbReference type="EMBL" id="RFFH01000001">
    <property type="protein sequence ID" value="RMI35117.1"/>
    <property type="molecule type" value="Genomic_DNA"/>
</dbReference>
<keyword evidence="4 10" id="KW-0808">Transferase</keyword>
<keyword evidence="6 10" id="KW-0547">Nucleotide-binding</keyword>
<dbReference type="InterPro" id="IPR018094">
    <property type="entry name" value="Thymidylate_kinase"/>
</dbReference>
<evidence type="ECO:0000256" key="2">
    <source>
        <dbReference type="ARBA" id="ARBA00012980"/>
    </source>
</evidence>
<proteinExistence type="inferred from homology"/>
<comment type="function">
    <text evidence="10">Phosphorylation of dTMP to form dTDP in both de novo and salvage pathways of dTTP synthesis.</text>
</comment>
<keyword evidence="5 10" id="KW-0545">Nucleotide biosynthesis</keyword>
<dbReference type="InterPro" id="IPR018095">
    <property type="entry name" value="Thymidylate_kin_CS"/>
</dbReference>
<dbReference type="Gene3D" id="3.40.50.300">
    <property type="entry name" value="P-loop containing nucleotide triphosphate hydrolases"/>
    <property type="match status" value="1"/>
</dbReference>
<dbReference type="Proteomes" id="UP000279275">
    <property type="component" value="Unassembled WGS sequence"/>
</dbReference>
<dbReference type="GO" id="GO:0004798">
    <property type="term" value="F:dTMP kinase activity"/>
    <property type="evidence" value="ECO:0007669"/>
    <property type="project" value="UniProtKB-UniRule"/>
</dbReference>
<keyword evidence="7 10" id="KW-0418">Kinase</keyword>
<comment type="similarity">
    <text evidence="1 10">Belongs to the thymidylate kinase family.</text>
</comment>
<dbReference type="GO" id="GO:0005829">
    <property type="term" value="C:cytosol"/>
    <property type="evidence" value="ECO:0007669"/>
    <property type="project" value="TreeGrafter"/>
</dbReference>
<dbReference type="GO" id="GO:0006227">
    <property type="term" value="P:dUDP biosynthetic process"/>
    <property type="evidence" value="ECO:0007669"/>
    <property type="project" value="TreeGrafter"/>
</dbReference>
<evidence type="ECO:0000313" key="12">
    <source>
        <dbReference type="EMBL" id="RMI35117.1"/>
    </source>
</evidence>
<name>A0A3M2LC68_9NOCA</name>
<dbReference type="OrthoDB" id="9774907at2"/>
<comment type="catalytic activity">
    <reaction evidence="9 10">
        <text>dTMP + ATP = dTDP + ADP</text>
        <dbReference type="Rhea" id="RHEA:13517"/>
        <dbReference type="ChEBI" id="CHEBI:30616"/>
        <dbReference type="ChEBI" id="CHEBI:58369"/>
        <dbReference type="ChEBI" id="CHEBI:63528"/>
        <dbReference type="ChEBI" id="CHEBI:456216"/>
        <dbReference type="EC" id="2.7.4.9"/>
    </reaction>
</comment>
<reference evidence="12 13" key="1">
    <citation type="submission" date="2018-10" db="EMBL/GenBank/DDBJ databases">
        <title>Isolation from cow dung.</title>
        <authorList>
            <person name="Ling L."/>
        </authorList>
    </citation>
    <scope>NUCLEOTIDE SEQUENCE [LARGE SCALE GENOMIC DNA]</scope>
    <source>
        <strain evidence="12 13">NEAU-LL90</strain>
    </source>
</reference>
<evidence type="ECO:0000313" key="13">
    <source>
        <dbReference type="Proteomes" id="UP000279275"/>
    </source>
</evidence>
<dbReference type="NCBIfam" id="NF005923">
    <property type="entry name" value="PRK07933.1"/>
    <property type="match status" value="1"/>
</dbReference>
<sequence>MGVLVAVEGLDGAGKRTLIDAVAAGLRAKGRTVETLAFPRYGISVHADLAAEALRGRHGDLATSVNAMATLFALDRADARDDIAKLLADNDIVLLDRYVASNAAYNAARLGQSADGEMATWVAELEFARFSLPHPDIQVLLDVPVELAAERARRRGQLDDARALDAYERDAELQRRTAQVYRELAQRDWHGPWWVCGPDGAAELTARLLYSASE</sequence>